<comment type="caution">
    <text evidence="2">The sequence shown here is derived from an EMBL/GenBank/DDBJ whole genome shotgun (WGS) entry which is preliminary data.</text>
</comment>
<organism evidence="2 3">
    <name type="scientific">Rhodotorula diobovata</name>
    <dbReference type="NCBI Taxonomy" id="5288"/>
    <lineage>
        <taxon>Eukaryota</taxon>
        <taxon>Fungi</taxon>
        <taxon>Dikarya</taxon>
        <taxon>Basidiomycota</taxon>
        <taxon>Pucciniomycotina</taxon>
        <taxon>Microbotryomycetes</taxon>
        <taxon>Sporidiobolales</taxon>
        <taxon>Sporidiobolaceae</taxon>
        <taxon>Rhodotorula</taxon>
    </lineage>
</organism>
<feature type="signal peptide" evidence="1">
    <location>
        <begin position="1"/>
        <end position="16"/>
    </location>
</feature>
<dbReference type="EMBL" id="SOZI01000048">
    <property type="protein sequence ID" value="TNY21241.1"/>
    <property type="molecule type" value="Genomic_DNA"/>
</dbReference>
<keyword evidence="1" id="KW-0732">Signal</keyword>
<dbReference type="AlphaFoldDB" id="A0A5C5FZS8"/>
<reference evidence="2 3" key="1">
    <citation type="submission" date="2019-03" db="EMBL/GenBank/DDBJ databases">
        <title>Rhodosporidium diobovatum UCD-FST 08-225 genome sequencing, assembly, and annotation.</title>
        <authorList>
            <person name="Fakankun I.U."/>
            <person name="Fristensky B."/>
            <person name="Levin D.B."/>
        </authorList>
    </citation>
    <scope>NUCLEOTIDE SEQUENCE [LARGE SCALE GENOMIC DNA]</scope>
    <source>
        <strain evidence="2 3">UCD-FST 08-225</strain>
    </source>
</reference>
<sequence>MLLRLVGLEALAAAAADVAGRLRRRALLCWTGTDNRSTPSLHDFNPAEGQHALVCLGNMPSGCCWLLCAVRPPVSSAGSVLVALALGPEPVEVAPPEPTTTGSEPSLVARSALVGIIVEGRGFGGVVCRGESFADECGRA</sequence>
<evidence type="ECO:0008006" key="4">
    <source>
        <dbReference type="Google" id="ProtNLM"/>
    </source>
</evidence>
<evidence type="ECO:0000313" key="2">
    <source>
        <dbReference type="EMBL" id="TNY21241.1"/>
    </source>
</evidence>
<feature type="chain" id="PRO_5022733302" description="Secreted protein" evidence="1">
    <location>
        <begin position="17"/>
        <end position="140"/>
    </location>
</feature>
<proteinExistence type="predicted"/>
<accession>A0A5C5FZS8</accession>
<feature type="non-terminal residue" evidence="2">
    <location>
        <position position="140"/>
    </location>
</feature>
<dbReference type="Proteomes" id="UP000311382">
    <property type="component" value="Unassembled WGS sequence"/>
</dbReference>
<keyword evidence="3" id="KW-1185">Reference proteome</keyword>
<evidence type="ECO:0000313" key="3">
    <source>
        <dbReference type="Proteomes" id="UP000311382"/>
    </source>
</evidence>
<evidence type="ECO:0000256" key="1">
    <source>
        <dbReference type="SAM" id="SignalP"/>
    </source>
</evidence>
<name>A0A5C5FZS8_9BASI</name>
<protein>
    <recommendedName>
        <fullName evidence="4">Secreted protein</fullName>
    </recommendedName>
</protein>
<gene>
    <name evidence="2" type="ORF">DMC30DRAFT_395563</name>
</gene>